<accession>R7Q7H2</accession>
<feature type="region of interest" description="Disordered" evidence="1">
    <location>
        <begin position="30"/>
        <end position="120"/>
    </location>
</feature>
<name>R7Q7H2_CHOCR</name>
<organism evidence="2 3">
    <name type="scientific">Chondrus crispus</name>
    <name type="common">Carrageen Irish moss</name>
    <name type="synonym">Polymorpha crispa</name>
    <dbReference type="NCBI Taxonomy" id="2769"/>
    <lineage>
        <taxon>Eukaryota</taxon>
        <taxon>Rhodophyta</taxon>
        <taxon>Florideophyceae</taxon>
        <taxon>Rhodymeniophycidae</taxon>
        <taxon>Gigartinales</taxon>
        <taxon>Gigartinaceae</taxon>
        <taxon>Chondrus</taxon>
    </lineage>
</organism>
<feature type="compositionally biased region" description="Polar residues" evidence="1">
    <location>
        <begin position="31"/>
        <end position="44"/>
    </location>
</feature>
<dbReference type="RefSeq" id="XP_005713602.1">
    <property type="nucleotide sequence ID" value="XM_005713545.1"/>
</dbReference>
<feature type="compositionally biased region" description="Polar residues" evidence="1">
    <location>
        <begin position="74"/>
        <end position="86"/>
    </location>
</feature>
<reference evidence="3" key="1">
    <citation type="journal article" date="2013" name="Proc. Natl. Acad. Sci. U.S.A.">
        <title>Genome structure and metabolic features in the red seaweed Chondrus crispus shed light on evolution of the Archaeplastida.</title>
        <authorList>
            <person name="Collen J."/>
            <person name="Porcel B."/>
            <person name="Carre W."/>
            <person name="Ball S.G."/>
            <person name="Chaparro C."/>
            <person name="Tonon T."/>
            <person name="Barbeyron T."/>
            <person name="Michel G."/>
            <person name="Noel B."/>
            <person name="Valentin K."/>
            <person name="Elias M."/>
            <person name="Artiguenave F."/>
            <person name="Arun A."/>
            <person name="Aury J.M."/>
            <person name="Barbosa-Neto J.F."/>
            <person name="Bothwell J.H."/>
            <person name="Bouget F.Y."/>
            <person name="Brillet L."/>
            <person name="Cabello-Hurtado F."/>
            <person name="Capella-Gutierrez S."/>
            <person name="Charrier B."/>
            <person name="Cladiere L."/>
            <person name="Cock J.M."/>
            <person name="Coelho S.M."/>
            <person name="Colleoni C."/>
            <person name="Czjzek M."/>
            <person name="Da Silva C."/>
            <person name="Delage L."/>
            <person name="Denoeud F."/>
            <person name="Deschamps P."/>
            <person name="Dittami S.M."/>
            <person name="Gabaldon T."/>
            <person name="Gachon C.M."/>
            <person name="Groisillier A."/>
            <person name="Herve C."/>
            <person name="Jabbari K."/>
            <person name="Katinka M."/>
            <person name="Kloareg B."/>
            <person name="Kowalczyk N."/>
            <person name="Labadie K."/>
            <person name="Leblanc C."/>
            <person name="Lopez P.J."/>
            <person name="McLachlan D.H."/>
            <person name="Meslet-Cladiere L."/>
            <person name="Moustafa A."/>
            <person name="Nehr Z."/>
            <person name="Nyvall Collen P."/>
            <person name="Panaud O."/>
            <person name="Partensky F."/>
            <person name="Poulain J."/>
            <person name="Rensing S.A."/>
            <person name="Rousvoal S."/>
            <person name="Samson G."/>
            <person name="Symeonidi A."/>
            <person name="Weissenbach J."/>
            <person name="Zambounis A."/>
            <person name="Wincker P."/>
            <person name="Boyen C."/>
        </authorList>
    </citation>
    <scope>NUCLEOTIDE SEQUENCE [LARGE SCALE GENOMIC DNA]</scope>
    <source>
        <strain evidence="3">cv. Stackhouse</strain>
    </source>
</reference>
<evidence type="ECO:0000256" key="1">
    <source>
        <dbReference type="SAM" id="MobiDB-lite"/>
    </source>
</evidence>
<proteinExistence type="predicted"/>
<feature type="compositionally biased region" description="Polar residues" evidence="1">
    <location>
        <begin position="55"/>
        <end position="65"/>
    </location>
</feature>
<dbReference type="Proteomes" id="UP000012073">
    <property type="component" value="Unassembled WGS sequence"/>
</dbReference>
<keyword evidence="3" id="KW-1185">Reference proteome</keyword>
<dbReference type="EMBL" id="HG001658">
    <property type="protein sequence ID" value="CDF33783.1"/>
    <property type="molecule type" value="Genomic_DNA"/>
</dbReference>
<evidence type="ECO:0000313" key="2">
    <source>
        <dbReference type="EMBL" id="CDF33783.1"/>
    </source>
</evidence>
<gene>
    <name evidence="2" type="ORF">CHC_T00002396001</name>
</gene>
<dbReference type="KEGG" id="ccp:CHC_T00002396001"/>
<dbReference type="Gramene" id="CDF33783">
    <property type="protein sequence ID" value="CDF33783"/>
    <property type="gene ID" value="CHC_T00002396001"/>
</dbReference>
<evidence type="ECO:0000313" key="3">
    <source>
        <dbReference type="Proteomes" id="UP000012073"/>
    </source>
</evidence>
<sequence length="120" mass="13163">MVREDSSWAKQSVAARAFLLHHNLVLIPNRRQPSLSPESISSCRMASISAGGSRPSLSALSQRSTRLIPRHGPNLTSKSNMRSASLSARAMYVRTSTSGRSPSRFARSHRSSRVRPEHGP</sequence>
<dbReference type="AlphaFoldDB" id="R7Q7H2"/>
<dbReference type="GeneID" id="17321363"/>
<protein>
    <submittedName>
        <fullName evidence="2">Uncharacterized protein</fullName>
    </submittedName>
</protein>